<dbReference type="GO" id="GO:0016020">
    <property type="term" value="C:membrane"/>
    <property type="evidence" value="ECO:0007669"/>
    <property type="project" value="UniProtKB-SubCell"/>
</dbReference>
<dbReference type="Gene3D" id="2.10.109.10">
    <property type="entry name" value="Umud Fragment, subunit A"/>
    <property type="match status" value="1"/>
</dbReference>
<dbReference type="CDD" id="cd06530">
    <property type="entry name" value="S26_SPase_I"/>
    <property type="match status" value="1"/>
</dbReference>
<dbReference type="InterPro" id="IPR019533">
    <property type="entry name" value="Peptidase_S26"/>
</dbReference>
<dbReference type="GO" id="GO:0009003">
    <property type="term" value="F:signal peptidase activity"/>
    <property type="evidence" value="ECO:0007669"/>
    <property type="project" value="UniProtKB-EC"/>
</dbReference>
<dbReference type="AlphaFoldDB" id="A0A0Q3QK90"/>
<feature type="transmembrane region" description="Helical" evidence="6">
    <location>
        <begin position="12"/>
        <end position="33"/>
    </location>
</feature>
<sequence length="199" mass="21854">MMKFTWRKARKILSNIITTVLFINLIIMAVLVISSKASGGEPQVFGYQLKAVLSGSMEPTFLTGSIIAVTSLEGNEKKNLREGDVITFVDSKERLITHRVIGIKTSGEHVMYETKGDNNNAADLDPVLSDNVQAVYSGFTIPYAGYFIDFAQSKEGSAILLIGPGLLLLAYAAFSIYQGLKELDPKKRKTDIDTEEKPT</sequence>
<protein>
    <recommendedName>
        <fullName evidence="5">Signal peptidase I</fullName>
        <ecNumber evidence="5">3.4.21.89</ecNumber>
    </recommendedName>
</protein>
<comment type="subcellular location">
    <subcellularLocation>
        <location evidence="1">Membrane</location>
    </subcellularLocation>
</comment>
<evidence type="ECO:0000256" key="3">
    <source>
        <dbReference type="ARBA" id="ARBA00022989"/>
    </source>
</evidence>
<evidence type="ECO:0000256" key="4">
    <source>
        <dbReference type="ARBA" id="ARBA00023136"/>
    </source>
</evidence>
<keyword evidence="8" id="KW-1185">Reference proteome</keyword>
<evidence type="ECO:0000313" key="8">
    <source>
        <dbReference type="Proteomes" id="UP000050996"/>
    </source>
</evidence>
<dbReference type="RefSeq" id="WP_053479049.1">
    <property type="nucleotide sequence ID" value="NZ_CP041305.1"/>
</dbReference>
<dbReference type="NCBIfam" id="TIGR02228">
    <property type="entry name" value="sigpep_I_arch"/>
    <property type="match status" value="1"/>
</dbReference>
<dbReference type="Proteomes" id="UP000050996">
    <property type="component" value="Unassembled WGS sequence"/>
</dbReference>
<gene>
    <name evidence="7" type="ORF">AN957_04745</name>
</gene>
<dbReference type="PANTHER" id="PTHR10806">
    <property type="entry name" value="SIGNAL PEPTIDASE COMPLEX CATALYTIC SUBUNIT SEC11"/>
    <property type="match status" value="1"/>
</dbReference>
<dbReference type="PANTHER" id="PTHR10806:SF6">
    <property type="entry name" value="SIGNAL PEPTIDASE COMPLEX CATALYTIC SUBUNIT SEC11"/>
    <property type="match status" value="1"/>
</dbReference>
<dbReference type="GO" id="GO:0006465">
    <property type="term" value="P:signal peptide processing"/>
    <property type="evidence" value="ECO:0007669"/>
    <property type="project" value="UniProtKB-UniRule"/>
</dbReference>
<keyword evidence="2 6" id="KW-0812">Transmembrane</keyword>
<dbReference type="PRINTS" id="PR00728">
    <property type="entry name" value="SIGNALPTASE"/>
</dbReference>
<dbReference type="EC" id="3.4.21.89" evidence="5"/>
<dbReference type="EMBL" id="LJIX01000006">
    <property type="protein sequence ID" value="KQL17984.1"/>
    <property type="molecule type" value="Genomic_DNA"/>
</dbReference>
<dbReference type="PATRIC" id="fig|1637975.4.peg.637"/>
<dbReference type="NCBIfam" id="NF046067">
    <property type="entry name" value="SigPepSipWBacil"/>
    <property type="match status" value="1"/>
</dbReference>
<organism evidence="7 8">
    <name type="scientific">Cytobacillus solani</name>
    <dbReference type="NCBI Taxonomy" id="1637975"/>
    <lineage>
        <taxon>Bacteria</taxon>
        <taxon>Bacillati</taxon>
        <taxon>Bacillota</taxon>
        <taxon>Bacilli</taxon>
        <taxon>Bacillales</taxon>
        <taxon>Bacillaceae</taxon>
        <taxon>Cytobacillus</taxon>
    </lineage>
</organism>
<dbReference type="STRING" id="1637975.AN957_04745"/>
<keyword evidence="3 6" id="KW-1133">Transmembrane helix</keyword>
<accession>A0A0Q3QK90</accession>
<evidence type="ECO:0000256" key="6">
    <source>
        <dbReference type="SAM" id="Phobius"/>
    </source>
</evidence>
<dbReference type="GO" id="GO:0004252">
    <property type="term" value="F:serine-type endopeptidase activity"/>
    <property type="evidence" value="ECO:0007669"/>
    <property type="project" value="UniProtKB-UniRule"/>
</dbReference>
<evidence type="ECO:0000313" key="7">
    <source>
        <dbReference type="EMBL" id="KQL17984.1"/>
    </source>
</evidence>
<dbReference type="SUPFAM" id="SSF51306">
    <property type="entry name" value="LexA/Signal peptidase"/>
    <property type="match status" value="1"/>
</dbReference>
<evidence type="ECO:0000256" key="5">
    <source>
        <dbReference type="NCBIfam" id="TIGR02228"/>
    </source>
</evidence>
<comment type="caution">
    <text evidence="7">The sequence shown here is derived from an EMBL/GenBank/DDBJ whole genome shotgun (WGS) entry which is preliminary data.</text>
</comment>
<feature type="transmembrane region" description="Helical" evidence="6">
    <location>
        <begin position="158"/>
        <end position="180"/>
    </location>
</feature>
<name>A0A0Q3QK90_9BACI</name>
<proteinExistence type="predicted"/>
<evidence type="ECO:0000256" key="1">
    <source>
        <dbReference type="ARBA" id="ARBA00004370"/>
    </source>
</evidence>
<dbReference type="InterPro" id="IPR001733">
    <property type="entry name" value="Peptidase_S26B"/>
</dbReference>
<reference evidence="7 8" key="1">
    <citation type="submission" date="2015-09" db="EMBL/GenBank/DDBJ databases">
        <title>Genome sequencing project for genomic taxonomy and phylogenomics of Bacillus-like bacteria.</title>
        <authorList>
            <person name="Liu B."/>
            <person name="Wang J."/>
            <person name="Zhu Y."/>
            <person name="Liu G."/>
            <person name="Chen Q."/>
            <person name="Chen Z."/>
            <person name="Lan J."/>
            <person name="Che J."/>
            <person name="Ge C."/>
            <person name="Shi H."/>
            <person name="Pan Z."/>
            <person name="Liu X."/>
        </authorList>
    </citation>
    <scope>NUCLEOTIDE SEQUENCE [LARGE SCALE GENOMIC DNA]</scope>
    <source>
        <strain evidence="7 8">FJAT-18043</strain>
    </source>
</reference>
<evidence type="ECO:0000256" key="2">
    <source>
        <dbReference type="ARBA" id="ARBA00022692"/>
    </source>
</evidence>
<keyword evidence="4 6" id="KW-0472">Membrane</keyword>
<dbReference type="InterPro" id="IPR036286">
    <property type="entry name" value="LexA/Signal_pep-like_sf"/>
</dbReference>